<dbReference type="SUPFAM" id="SSF53098">
    <property type="entry name" value="Ribonuclease H-like"/>
    <property type="match status" value="1"/>
</dbReference>
<keyword evidence="3" id="KW-1185">Reference proteome</keyword>
<proteinExistence type="predicted"/>
<dbReference type="InterPro" id="IPR012337">
    <property type="entry name" value="RNaseH-like_sf"/>
</dbReference>
<dbReference type="PANTHER" id="PTHR46880">
    <property type="entry name" value="RAS-ASSOCIATING DOMAIN-CONTAINING PROTEIN"/>
    <property type="match status" value="1"/>
</dbReference>
<accession>A0A8B6F6R3</accession>
<organism evidence="2 3">
    <name type="scientific">Mytilus galloprovincialis</name>
    <name type="common">Mediterranean mussel</name>
    <dbReference type="NCBI Taxonomy" id="29158"/>
    <lineage>
        <taxon>Eukaryota</taxon>
        <taxon>Metazoa</taxon>
        <taxon>Spiralia</taxon>
        <taxon>Lophotrochozoa</taxon>
        <taxon>Mollusca</taxon>
        <taxon>Bivalvia</taxon>
        <taxon>Autobranchia</taxon>
        <taxon>Pteriomorphia</taxon>
        <taxon>Mytilida</taxon>
        <taxon>Mytiloidea</taxon>
        <taxon>Mytilidae</taxon>
        <taxon>Mytilinae</taxon>
        <taxon>Mytilus</taxon>
    </lineage>
</organism>
<name>A0A8B6F6R3_MYTGA</name>
<dbReference type="AlphaFoldDB" id="A0A8B6F6R3"/>
<protein>
    <recommendedName>
        <fullName evidence="1">C17orf113 probable zinc finger domain-containing protein</fullName>
    </recommendedName>
</protein>
<evidence type="ECO:0000313" key="3">
    <source>
        <dbReference type="Proteomes" id="UP000596742"/>
    </source>
</evidence>
<dbReference type="OrthoDB" id="6137258at2759"/>
<dbReference type="EMBL" id="UYJE01006269">
    <property type="protein sequence ID" value="VDI44477.1"/>
    <property type="molecule type" value="Genomic_DNA"/>
</dbReference>
<gene>
    <name evidence="2" type="ORF">MGAL_10B089357</name>
</gene>
<reference evidence="2" key="1">
    <citation type="submission" date="2018-11" db="EMBL/GenBank/DDBJ databases">
        <authorList>
            <person name="Alioto T."/>
            <person name="Alioto T."/>
        </authorList>
    </citation>
    <scope>NUCLEOTIDE SEQUENCE</scope>
</reference>
<dbReference type="Pfam" id="PF25431">
    <property type="entry name" value="zf-C17orf113"/>
    <property type="match status" value="1"/>
</dbReference>
<feature type="domain" description="C17orf113 probable zinc finger" evidence="1">
    <location>
        <begin position="107"/>
        <end position="160"/>
    </location>
</feature>
<sequence length="580" mass="66129">MPSTNRMKRKREEENEKQAAKCRKLLSFFQSTKEANVCGTTHEHDESVHELVETEMQTQRETLPVIATPTRERHNSGHSSNFNKKWKEGRPWLKCDEEITHDGISFESMYCIICIKWNTKSLNGSTIWNKEGCQSFRLDKIKSHETSCMHKQAISMEIKDQTTVTDTLSHQNDKEFAALEDAQKVLYFLISHSLPHTTLFKPLVELCVELGAKNLPYLNKGQNASYTGHSIVNEFLSCQAEVVENRVKNEINTSQSYGVMIDEYTDISGRKHLALVGKYIHLGSSRLSFLQDIQIPNGTADTIYSSIKSYLNDKAGLKLHKLTSFASDGPTVMLGKKNGVATQLKRENKSVVTVHCMNHRLQLAVSKTFTTFRKIEKTDELLKGLFKYYHYSTVKSGSLDALQTLLREMNELETVNNLVVTKATSEESISYYGDSDISFLAEHFKLNEEEALLEWNEIKQIFKEEREKCSARYMLSTLSKKSPMLGDTFPNINFLLSVCETLILSTAPVERIFSKVQMTVSQRRNRLNVSTVNNLVLVSANTKSIDDLDIKECVNLFLGKKKEDLPMTIYLTNAIIFLYI</sequence>
<dbReference type="InterPro" id="IPR057456">
    <property type="entry name" value="Znf_C17orf113"/>
</dbReference>
<dbReference type="Proteomes" id="UP000596742">
    <property type="component" value="Unassembled WGS sequence"/>
</dbReference>
<evidence type="ECO:0000259" key="1">
    <source>
        <dbReference type="Pfam" id="PF25431"/>
    </source>
</evidence>
<evidence type="ECO:0000313" key="2">
    <source>
        <dbReference type="EMBL" id="VDI44477.1"/>
    </source>
</evidence>
<dbReference type="PANTHER" id="PTHR46880:SF5">
    <property type="entry name" value="DUF4371 DOMAIN-CONTAINING PROTEIN"/>
    <property type="match status" value="1"/>
</dbReference>
<comment type="caution">
    <text evidence="2">The sequence shown here is derived from an EMBL/GenBank/DDBJ whole genome shotgun (WGS) entry which is preliminary data.</text>
</comment>